<dbReference type="RefSeq" id="WP_126831956.1">
    <property type="nucleotide sequence ID" value="NZ_PIPT01000001.1"/>
</dbReference>
<proteinExistence type="predicted"/>
<dbReference type="EMBL" id="PIPT01000001">
    <property type="protein sequence ID" value="RUO50525.1"/>
    <property type="molecule type" value="Genomic_DNA"/>
</dbReference>
<sequence length="220" mass="24771">MNNFADIGYPSKIRLVLILSILTIILSCSYAGEEARMTGQRITTVHMGDEIFEIPKNYLSPNVELPNKIEKENMIEISFFFPDFSGFAEGDSIATVGPYNSNQVTAFWTIVNAGGRLDANNSLKNALRFGLLERNKKLDIDGLTAYENLNGNGVTYHAQNNQGDDVLIHCTEGPVNSTCKLEYLDRASNRGVFASFDMKYLPRWLEINDKLLYLIKEWKA</sequence>
<protein>
    <submittedName>
        <fullName evidence="1">Uncharacterized protein</fullName>
    </submittedName>
</protein>
<reference evidence="2" key="1">
    <citation type="journal article" date="2018" name="Front. Microbiol.">
        <title>Genome-Based Analysis Reveals the Taxonomy and Diversity of the Family Idiomarinaceae.</title>
        <authorList>
            <person name="Liu Y."/>
            <person name="Lai Q."/>
            <person name="Shao Z."/>
        </authorList>
    </citation>
    <scope>NUCLEOTIDE SEQUENCE [LARGE SCALE GENOMIC DNA]</scope>
    <source>
        <strain evidence="2">SW15</strain>
    </source>
</reference>
<evidence type="ECO:0000313" key="1">
    <source>
        <dbReference type="EMBL" id="RUO50525.1"/>
    </source>
</evidence>
<keyword evidence="2" id="KW-1185">Reference proteome</keyword>
<gene>
    <name evidence="1" type="ORF">CWE21_00020</name>
</gene>
<organism evidence="1 2">
    <name type="scientific">Pseudidiomarina aquimaris</name>
    <dbReference type="NCBI Taxonomy" id="641841"/>
    <lineage>
        <taxon>Bacteria</taxon>
        <taxon>Pseudomonadati</taxon>
        <taxon>Pseudomonadota</taxon>
        <taxon>Gammaproteobacteria</taxon>
        <taxon>Alteromonadales</taxon>
        <taxon>Idiomarinaceae</taxon>
        <taxon>Pseudidiomarina</taxon>
    </lineage>
</organism>
<comment type="caution">
    <text evidence="1">The sequence shown here is derived from an EMBL/GenBank/DDBJ whole genome shotgun (WGS) entry which is preliminary data.</text>
</comment>
<dbReference type="OrthoDB" id="9920398at2"/>
<evidence type="ECO:0000313" key="2">
    <source>
        <dbReference type="Proteomes" id="UP000286678"/>
    </source>
</evidence>
<dbReference type="Proteomes" id="UP000286678">
    <property type="component" value="Unassembled WGS sequence"/>
</dbReference>
<dbReference type="AlphaFoldDB" id="A0A432XP73"/>
<accession>A0A432XP73</accession>
<name>A0A432XP73_9GAMM</name>